<keyword evidence="9" id="KW-1185">Reference proteome</keyword>
<keyword evidence="5" id="KW-0449">Lipoprotein</keyword>
<keyword evidence="2 7" id="KW-0732">Signal</keyword>
<evidence type="ECO:0000313" key="9">
    <source>
        <dbReference type="Proteomes" id="UP000198778"/>
    </source>
</evidence>
<evidence type="ECO:0000256" key="1">
    <source>
        <dbReference type="ARBA" id="ARBA00022475"/>
    </source>
</evidence>
<organism evidence="8 9">
    <name type="scientific">Alkalicoccus daliensis</name>
    <dbReference type="NCBI Taxonomy" id="745820"/>
    <lineage>
        <taxon>Bacteria</taxon>
        <taxon>Bacillati</taxon>
        <taxon>Bacillota</taxon>
        <taxon>Bacilli</taxon>
        <taxon>Bacillales</taxon>
        <taxon>Bacillaceae</taxon>
        <taxon>Alkalicoccus</taxon>
    </lineage>
</organism>
<evidence type="ECO:0000313" key="8">
    <source>
        <dbReference type="EMBL" id="SDN76146.1"/>
    </source>
</evidence>
<dbReference type="Proteomes" id="UP000198778">
    <property type="component" value="Unassembled WGS sequence"/>
</dbReference>
<dbReference type="Gene3D" id="3.40.190.10">
    <property type="entry name" value="Periplasmic binding protein-like II"/>
    <property type="match status" value="2"/>
</dbReference>
<feature type="signal peptide" evidence="7">
    <location>
        <begin position="1"/>
        <end position="23"/>
    </location>
</feature>
<feature type="compositionally biased region" description="Low complexity" evidence="6">
    <location>
        <begin position="35"/>
        <end position="61"/>
    </location>
</feature>
<evidence type="ECO:0000256" key="2">
    <source>
        <dbReference type="ARBA" id="ARBA00022729"/>
    </source>
</evidence>
<evidence type="ECO:0000256" key="4">
    <source>
        <dbReference type="ARBA" id="ARBA00023139"/>
    </source>
</evidence>
<reference evidence="9" key="1">
    <citation type="submission" date="2016-10" db="EMBL/GenBank/DDBJ databases">
        <authorList>
            <person name="Varghese N."/>
            <person name="Submissions S."/>
        </authorList>
    </citation>
    <scope>NUCLEOTIDE SEQUENCE [LARGE SCALE GENOMIC DNA]</scope>
    <source>
        <strain evidence="9">CGMCC 1.10369</strain>
    </source>
</reference>
<proteinExistence type="predicted"/>
<dbReference type="InterPro" id="IPR006059">
    <property type="entry name" value="SBP"/>
</dbReference>
<dbReference type="EMBL" id="FNIL01000003">
    <property type="protein sequence ID" value="SDN76146.1"/>
    <property type="molecule type" value="Genomic_DNA"/>
</dbReference>
<evidence type="ECO:0000256" key="3">
    <source>
        <dbReference type="ARBA" id="ARBA00023136"/>
    </source>
</evidence>
<dbReference type="PANTHER" id="PTHR43649:SF33">
    <property type="entry name" value="POLYGALACTURONAN_RHAMNOGALACTURONAN-BINDING PROTEIN YTCQ"/>
    <property type="match status" value="1"/>
</dbReference>
<feature type="region of interest" description="Disordered" evidence="6">
    <location>
        <begin position="35"/>
        <end position="68"/>
    </location>
</feature>
<keyword evidence="4" id="KW-0564">Palmitate</keyword>
<dbReference type="RefSeq" id="WP_244516714.1">
    <property type="nucleotide sequence ID" value="NZ_FNIL01000003.1"/>
</dbReference>
<dbReference type="InterPro" id="IPR050490">
    <property type="entry name" value="Bact_solute-bd_prot1"/>
</dbReference>
<dbReference type="SUPFAM" id="SSF53850">
    <property type="entry name" value="Periplasmic binding protein-like II"/>
    <property type="match status" value="1"/>
</dbReference>
<evidence type="ECO:0000256" key="6">
    <source>
        <dbReference type="SAM" id="MobiDB-lite"/>
    </source>
</evidence>
<dbReference type="Pfam" id="PF01547">
    <property type="entry name" value="SBP_bac_1"/>
    <property type="match status" value="1"/>
</dbReference>
<dbReference type="STRING" id="745820.SAMN04488053_103168"/>
<dbReference type="PROSITE" id="PS51257">
    <property type="entry name" value="PROKAR_LIPOPROTEIN"/>
    <property type="match status" value="1"/>
</dbReference>
<feature type="chain" id="PRO_5039243802" evidence="7">
    <location>
        <begin position="24"/>
        <end position="469"/>
    </location>
</feature>
<accession>A0A1H0E1I2</accession>
<keyword evidence="1" id="KW-1003">Cell membrane</keyword>
<name>A0A1H0E1I2_9BACI</name>
<sequence length="469" mass="51199">MNRSFKRSFTVACSTGLMLSALAACGGNGENAGADNEAENNASGGNNTAEENNGNNAEGNSNGEGNGEVAGELEIQYFVGGYGDSWWQEVISDFEAEYPDVTVTHHAGPNINDEMRSRWVSDDPPDVVYIDGAGSSETQMVEDGQLMDLTDWLSEVETADGEQLEDSFIVDPATYDGQIHSLPLVFDTWGTWYNAAQFEAEGYEVPTDFDSYMSTMGEIQDNEGIAPFVTTGQHPYYFLRGVLTPAFGAAGGDELLADIVTGEEGVWEREEVVAQMEKVAEMQEAGYIDDGFGAFNHTQSQMNFLLGDNAFIPVGFWLPNEMAEDTPEDFEYGFIPSPMQDEGEPYAIVPDLRPLAIAENADNPDAAKAFVEFVFTQEYATLFSEHTGAIMNLEGVDLSENENVPDYLIEANAMINDPDQVQIYHRPHPMSADLETPIGDSLTALMLGTITVEEFIEDAEAATADYRGE</sequence>
<evidence type="ECO:0000256" key="5">
    <source>
        <dbReference type="ARBA" id="ARBA00023288"/>
    </source>
</evidence>
<dbReference type="AlphaFoldDB" id="A0A1H0E1I2"/>
<keyword evidence="3" id="KW-0472">Membrane</keyword>
<evidence type="ECO:0000256" key="7">
    <source>
        <dbReference type="SAM" id="SignalP"/>
    </source>
</evidence>
<dbReference type="PANTHER" id="PTHR43649">
    <property type="entry name" value="ARABINOSE-BINDING PROTEIN-RELATED"/>
    <property type="match status" value="1"/>
</dbReference>
<protein>
    <submittedName>
        <fullName evidence="8">N-acetylglucosamine transport system substrate-binding protein</fullName>
    </submittedName>
</protein>
<gene>
    <name evidence="8" type="ORF">SAMN04488053_103168</name>
</gene>